<proteinExistence type="inferred from homology"/>
<dbReference type="AlphaFoldDB" id="A0A4S4KQY9"/>
<evidence type="ECO:0000256" key="3">
    <source>
        <dbReference type="RuleBase" id="RU004328"/>
    </source>
</evidence>
<dbReference type="InterPro" id="IPR011008">
    <property type="entry name" value="Dimeric_a/b-barrel"/>
</dbReference>
<dbReference type="SUPFAM" id="SSF54909">
    <property type="entry name" value="Dimeric alpha+beta barrel"/>
    <property type="match status" value="2"/>
</dbReference>
<organism evidence="4 5">
    <name type="scientific">Hermanssonia centrifuga</name>
    <dbReference type="NCBI Taxonomy" id="98765"/>
    <lineage>
        <taxon>Eukaryota</taxon>
        <taxon>Fungi</taxon>
        <taxon>Dikarya</taxon>
        <taxon>Basidiomycota</taxon>
        <taxon>Agaricomycotina</taxon>
        <taxon>Agaricomycetes</taxon>
        <taxon>Polyporales</taxon>
        <taxon>Meruliaceae</taxon>
        <taxon>Hermanssonia</taxon>
    </lineage>
</organism>
<comment type="similarity">
    <text evidence="1 3">Belongs to the RNase T2 family.</text>
</comment>
<dbReference type="InterPro" id="IPR036430">
    <property type="entry name" value="RNase_T2-like_sf"/>
</dbReference>
<evidence type="ECO:0000256" key="2">
    <source>
        <dbReference type="ARBA" id="ARBA00012571"/>
    </source>
</evidence>
<evidence type="ECO:0000313" key="5">
    <source>
        <dbReference type="Proteomes" id="UP000309038"/>
    </source>
</evidence>
<reference evidence="4 5" key="1">
    <citation type="submission" date="2019-02" db="EMBL/GenBank/DDBJ databases">
        <title>Genome sequencing of the rare red list fungi Phlebia centrifuga.</title>
        <authorList>
            <person name="Buettner E."/>
            <person name="Kellner H."/>
        </authorList>
    </citation>
    <scope>NUCLEOTIDE SEQUENCE [LARGE SCALE GENOMIC DNA]</scope>
    <source>
        <strain evidence="4 5">DSM 108282</strain>
    </source>
</reference>
<dbReference type="InterPro" id="IPR001568">
    <property type="entry name" value="RNase_T2-like"/>
</dbReference>
<dbReference type="Gene3D" id="3.90.730.10">
    <property type="entry name" value="Ribonuclease T2-like"/>
    <property type="match status" value="1"/>
</dbReference>
<dbReference type="Pfam" id="PF00445">
    <property type="entry name" value="Ribonuclease_T2"/>
    <property type="match status" value="1"/>
</dbReference>
<dbReference type="PROSITE" id="PS00531">
    <property type="entry name" value="RNASE_T2_2"/>
    <property type="match status" value="1"/>
</dbReference>
<name>A0A4S4KQY9_9APHY</name>
<protein>
    <recommendedName>
        <fullName evidence="2">ribonuclease T2</fullName>
        <ecNumber evidence="2">4.6.1.19</ecNumber>
    </recommendedName>
</protein>
<evidence type="ECO:0000313" key="4">
    <source>
        <dbReference type="EMBL" id="THH00697.1"/>
    </source>
</evidence>
<keyword evidence="5" id="KW-1185">Reference proteome</keyword>
<dbReference type="PANTHER" id="PTHR11240:SF17">
    <property type="entry name" value="RIBONUCLEASE T2"/>
    <property type="match status" value="1"/>
</dbReference>
<accession>A0A4S4KQY9</accession>
<evidence type="ECO:0000256" key="1">
    <source>
        <dbReference type="ARBA" id="ARBA00007469"/>
    </source>
</evidence>
<dbReference type="EC" id="4.6.1.19" evidence="2"/>
<sequence>MAPPAYLLVFSDHGSGVSEEEFTDWYDNEHVPLRVAVPAFQTLTRWVAADGKSPHWAASYDLTSYEATQNPPYNTLVATRSEREKRIVQEAEILDRRTYELWEGPLPSPSVLFDKTKSAPFTVFISIDVKPEAEDDYNKWYDEEHIPLLSKVPGWIRSRRFILKDSGRLGVVGRTDQSPAPKYLAVHEWASLDGKDSEEYKHAVILSTQFWSLNTGLEKEGQLLPKGSWTLHGLWPDNCDGSFGQYCDFSRQFDPSPSPSKLPDGTVIPPYKGPSVETFILEFGRLDLLDYSMLLSFFNRSAPSQTLFFLKVNKYWINQGAPNSDFWAHEFSKHATCTSTFDVACYGPDYKQHQDVIDFYLAAIRAFQEYPTFDMLASVGIVPSNKTTYSLSQFQNALKAQTGATPYLGCGSDGTVLEEVWYYSHVFGTEQFGHYKTLDSVDPSTCSSTAPIWYYEREAFSEHEVRNTI</sequence>
<dbReference type="PROSITE" id="PS00530">
    <property type="entry name" value="RNASE_T2_1"/>
    <property type="match status" value="1"/>
</dbReference>
<dbReference type="GO" id="GO:0003723">
    <property type="term" value="F:RNA binding"/>
    <property type="evidence" value="ECO:0007669"/>
    <property type="project" value="InterPro"/>
</dbReference>
<dbReference type="GO" id="GO:0006401">
    <property type="term" value="P:RNA catabolic process"/>
    <property type="evidence" value="ECO:0007669"/>
    <property type="project" value="TreeGrafter"/>
</dbReference>
<dbReference type="GO" id="GO:0033897">
    <property type="term" value="F:ribonuclease T2 activity"/>
    <property type="evidence" value="ECO:0007669"/>
    <property type="project" value="UniProtKB-EC"/>
</dbReference>
<dbReference type="Proteomes" id="UP000309038">
    <property type="component" value="Unassembled WGS sequence"/>
</dbReference>
<dbReference type="EMBL" id="SGPJ01000043">
    <property type="protein sequence ID" value="THH00697.1"/>
    <property type="molecule type" value="Genomic_DNA"/>
</dbReference>
<comment type="caution">
    <text evidence="4">The sequence shown here is derived from an EMBL/GenBank/DDBJ whole genome shotgun (WGS) entry which is preliminary data.</text>
</comment>
<dbReference type="PANTHER" id="PTHR11240">
    <property type="entry name" value="RIBONUCLEASE T2"/>
    <property type="match status" value="1"/>
</dbReference>
<dbReference type="SUPFAM" id="SSF55895">
    <property type="entry name" value="Ribonuclease Rh-like"/>
    <property type="match status" value="1"/>
</dbReference>
<dbReference type="GO" id="GO:0005576">
    <property type="term" value="C:extracellular region"/>
    <property type="evidence" value="ECO:0007669"/>
    <property type="project" value="TreeGrafter"/>
</dbReference>
<dbReference type="InterPro" id="IPR033130">
    <property type="entry name" value="RNase_T2_His_AS_2"/>
</dbReference>
<dbReference type="InterPro" id="IPR018188">
    <property type="entry name" value="RNase_T2_His_AS_1"/>
</dbReference>
<gene>
    <name evidence="4" type="ORF">EW026_g1878</name>
</gene>